<reference evidence="2 3" key="1">
    <citation type="journal article" date="2023" name="Life. Sci Alliance">
        <title>Evolutionary insights into 3D genome organization and epigenetic landscape of Vigna mungo.</title>
        <authorList>
            <person name="Junaid A."/>
            <person name="Singh B."/>
            <person name="Bhatia S."/>
        </authorList>
    </citation>
    <scope>NUCLEOTIDE SEQUENCE [LARGE SCALE GENOMIC DNA]</scope>
    <source>
        <strain evidence="2">Urdbean</strain>
    </source>
</reference>
<feature type="region of interest" description="Disordered" evidence="1">
    <location>
        <begin position="1"/>
        <end position="26"/>
    </location>
</feature>
<feature type="compositionally biased region" description="Polar residues" evidence="1">
    <location>
        <begin position="12"/>
        <end position="24"/>
    </location>
</feature>
<protein>
    <submittedName>
        <fullName evidence="2">Uncharacterized protein</fullName>
    </submittedName>
</protein>
<sequence length="111" mass="12397">MERHQLLLHPSYSETQIGNQHTPSPRTPPCNLEVAAATATSPTSVFRHIQDASRTRAVLIPLLKLAGGAMLTIRDRHRSFRRVAFHSHSRFLLSFPPTICTLIGFTGRQCP</sequence>
<organism evidence="2 3">
    <name type="scientific">Vigna mungo</name>
    <name type="common">Black gram</name>
    <name type="synonym">Phaseolus mungo</name>
    <dbReference type="NCBI Taxonomy" id="3915"/>
    <lineage>
        <taxon>Eukaryota</taxon>
        <taxon>Viridiplantae</taxon>
        <taxon>Streptophyta</taxon>
        <taxon>Embryophyta</taxon>
        <taxon>Tracheophyta</taxon>
        <taxon>Spermatophyta</taxon>
        <taxon>Magnoliopsida</taxon>
        <taxon>eudicotyledons</taxon>
        <taxon>Gunneridae</taxon>
        <taxon>Pentapetalae</taxon>
        <taxon>rosids</taxon>
        <taxon>fabids</taxon>
        <taxon>Fabales</taxon>
        <taxon>Fabaceae</taxon>
        <taxon>Papilionoideae</taxon>
        <taxon>50 kb inversion clade</taxon>
        <taxon>NPAAA clade</taxon>
        <taxon>indigoferoid/millettioid clade</taxon>
        <taxon>Phaseoleae</taxon>
        <taxon>Vigna</taxon>
    </lineage>
</organism>
<gene>
    <name evidence="2" type="ORF">V8G54_029144</name>
</gene>
<evidence type="ECO:0000313" key="2">
    <source>
        <dbReference type="EMBL" id="WVY96993.1"/>
    </source>
</evidence>
<accession>A0AAQ3RIW0</accession>
<name>A0AAQ3RIW0_VIGMU</name>
<keyword evidence="3" id="KW-1185">Reference proteome</keyword>
<proteinExistence type="predicted"/>
<evidence type="ECO:0000313" key="3">
    <source>
        <dbReference type="Proteomes" id="UP001374535"/>
    </source>
</evidence>
<dbReference type="AlphaFoldDB" id="A0AAQ3RIW0"/>
<dbReference type="Proteomes" id="UP001374535">
    <property type="component" value="Chromosome 9"/>
</dbReference>
<evidence type="ECO:0000256" key="1">
    <source>
        <dbReference type="SAM" id="MobiDB-lite"/>
    </source>
</evidence>
<dbReference type="EMBL" id="CP144692">
    <property type="protein sequence ID" value="WVY96993.1"/>
    <property type="molecule type" value="Genomic_DNA"/>
</dbReference>